<dbReference type="InterPro" id="IPR001360">
    <property type="entry name" value="Glyco_hydro_1"/>
</dbReference>
<evidence type="ECO:0000256" key="5">
    <source>
        <dbReference type="ARBA" id="ARBA00023001"/>
    </source>
</evidence>
<evidence type="ECO:0000313" key="10">
    <source>
        <dbReference type="EMBL" id="RNL90809.1"/>
    </source>
</evidence>
<dbReference type="GO" id="GO:0004565">
    <property type="term" value="F:beta-galactosidase activity"/>
    <property type="evidence" value="ECO:0007669"/>
    <property type="project" value="UniProtKB-EC"/>
</dbReference>
<sequence>MSGFEFPEGFVWGSATAAYQIEGAAREGGRGPSIWDTYSHTPGRTLNGDTGDVAADHYHRWAEDVDQMAALGLDAYRFSIAWPRVRPGGTGAVNPVGVDFYSRLVDQLLERGIQPVATLYHWDLPQELEDAGGWPARDTAYRFADYAAGIVGALGDRVHTWTTLNEPWCSAYLGYASGVHAPGRTEPAAALAAVHHLNLAHGLAGRVIRDLAPAARLSVTLNPHVIRPASDSPADHDAVRRIDALANRAFLGPMLDGAYPQDLLADTAAVTDWSFVRDGDERTAAVPLDVLGVNYYATTLVRAADGVSPRSDADGHGASAHTPWVGAEDVDFLPQPGPYTTMGWNIDPGGMTELLLRLHREYPGQPLMITENGAAFDDVVAPDGSVHDDQRVDYLRRHIAAVGDAMAAGADVRGYFVWSLLDNFEWGYGYHRRFGIIRVDYDTLARTWKDSAHWYRRLATSNRLPEG</sequence>
<name>A0ABX9WA52_9ACTN</name>
<dbReference type="PROSITE" id="PS00653">
    <property type="entry name" value="GLYCOSYL_HYDROL_F1_2"/>
    <property type="match status" value="1"/>
</dbReference>
<dbReference type="Proteomes" id="UP000280698">
    <property type="component" value="Unassembled WGS sequence"/>
</dbReference>
<dbReference type="NCBIfam" id="TIGR03356">
    <property type="entry name" value="BGL"/>
    <property type="match status" value="1"/>
</dbReference>
<keyword evidence="11" id="KW-1185">Reference proteome</keyword>
<evidence type="ECO:0000256" key="6">
    <source>
        <dbReference type="ARBA" id="ARBA00023277"/>
    </source>
</evidence>
<organism evidence="10 11">
    <name type="scientific">Micromonospora solifontis</name>
    <dbReference type="NCBI Taxonomy" id="2487138"/>
    <lineage>
        <taxon>Bacteria</taxon>
        <taxon>Bacillati</taxon>
        <taxon>Actinomycetota</taxon>
        <taxon>Actinomycetes</taxon>
        <taxon>Micromonosporales</taxon>
        <taxon>Micromonosporaceae</taxon>
        <taxon>Micromonospora</taxon>
    </lineage>
</organism>
<comment type="similarity">
    <text evidence="2 9">Belongs to the glycosyl hydrolase 1 family.</text>
</comment>
<keyword evidence="5" id="KW-0136">Cellulose degradation</keyword>
<dbReference type="RefSeq" id="WP_123243154.1">
    <property type="nucleotide sequence ID" value="NZ_JAAHBY010000096.1"/>
</dbReference>
<reference evidence="10 11" key="1">
    <citation type="submission" date="2018-11" db="EMBL/GenBank/DDBJ databases">
        <title>Micromonospora sp. PPF5-17, a new actinomycetes isolated from a hot spring soil.</title>
        <authorList>
            <person name="Thawai C."/>
        </authorList>
    </citation>
    <scope>NUCLEOTIDE SEQUENCE [LARGE SCALE GENOMIC DNA]</scope>
    <source>
        <strain evidence="10 11">PPF5-17</strain>
    </source>
</reference>
<protein>
    <recommendedName>
        <fullName evidence="3 9">Beta-glucosidase</fullName>
        <ecNumber evidence="3 9">3.2.1.21</ecNumber>
    </recommendedName>
</protein>
<keyword evidence="7 9" id="KW-0326">Glycosidase</keyword>
<dbReference type="PANTHER" id="PTHR10353:SF36">
    <property type="entry name" value="LP05116P"/>
    <property type="match status" value="1"/>
</dbReference>
<dbReference type="InterPro" id="IPR017853">
    <property type="entry name" value="GH"/>
</dbReference>
<comment type="caution">
    <text evidence="10">The sequence shown here is derived from an EMBL/GenBank/DDBJ whole genome shotgun (WGS) entry which is preliminary data.</text>
</comment>
<dbReference type="EMBL" id="RJLN01000096">
    <property type="protein sequence ID" value="RNL90809.1"/>
    <property type="molecule type" value="Genomic_DNA"/>
</dbReference>
<evidence type="ECO:0000256" key="4">
    <source>
        <dbReference type="ARBA" id="ARBA00022801"/>
    </source>
</evidence>
<accession>A0ABX9WA52</accession>
<keyword evidence="4 9" id="KW-0378">Hydrolase</keyword>
<comment type="catalytic activity">
    <reaction evidence="1 9">
        <text>Hydrolysis of terminal, non-reducing beta-D-glucosyl residues with release of beta-D-glucose.</text>
        <dbReference type="EC" id="3.2.1.21"/>
    </reaction>
</comment>
<evidence type="ECO:0000256" key="9">
    <source>
        <dbReference type="RuleBase" id="RU361175"/>
    </source>
</evidence>
<keyword evidence="6" id="KW-0119">Carbohydrate metabolism</keyword>
<gene>
    <name evidence="10" type="ORF">EFE23_23805</name>
</gene>
<dbReference type="Gene3D" id="3.20.20.80">
    <property type="entry name" value="Glycosidases"/>
    <property type="match status" value="1"/>
</dbReference>
<dbReference type="PRINTS" id="PR00131">
    <property type="entry name" value="GLHYDRLASE1"/>
</dbReference>
<evidence type="ECO:0000256" key="8">
    <source>
        <dbReference type="ARBA" id="ARBA00023326"/>
    </source>
</evidence>
<dbReference type="InterPro" id="IPR033132">
    <property type="entry name" value="GH_1_N_CS"/>
</dbReference>
<dbReference type="SUPFAM" id="SSF51445">
    <property type="entry name" value="(Trans)glycosidases"/>
    <property type="match status" value="1"/>
</dbReference>
<keyword evidence="8" id="KW-0624">Polysaccharide degradation</keyword>
<evidence type="ECO:0000256" key="3">
    <source>
        <dbReference type="ARBA" id="ARBA00012744"/>
    </source>
</evidence>
<dbReference type="EC" id="3.2.1.21" evidence="3 9"/>
<evidence type="ECO:0000256" key="7">
    <source>
        <dbReference type="ARBA" id="ARBA00023295"/>
    </source>
</evidence>
<evidence type="ECO:0000313" key="11">
    <source>
        <dbReference type="Proteomes" id="UP000280698"/>
    </source>
</evidence>
<proteinExistence type="inferred from homology"/>
<evidence type="ECO:0000256" key="1">
    <source>
        <dbReference type="ARBA" id="ARBA00000448"/>
    </source>
</evidence>
<dbReference type="PANTHER" id="PTHR10353">
    <property type="entry name" value="GLYCOSYL HYDROLASE"/>
    <property type="match status" value="1"/>
</dbReference>
<evidence type="ECO:0000256" key="2">
    <source>
        <dbReference type="ARBA" id="ARBA00010838"/>
    </source>
</evidence>
<dbReference type="InterPro" id="IPR017736">
    <property type="entry name" value="Glyco_hydro_1_beta-glucosidase"/>
</dbReference>
<dbReference type="Pfam" id="PF00232">
    <property type="entry name" value="Glyco_hydro_1"/>
    <property type="match status" value="1"/>
</dbReference>